<keyword evidence="4" id="KW-1185">Reference proteome</keyword>
<dbReference type="STRING" id="3055.A0A2K3DGE1"/>
<dbReference type="EMBL" id="CM008969">
    <property type="protein sequence ID" value="PNW79592.1"/>
    <property type="molecule type" value="Genomic_DNA"/>
</dbReference>
<evidence type="ECO:0000256" key="1">
    <source>
        <dbReference type="PROSITE-ProRule" id="PRU00235"/>
    </source>
</evidence>
<feature type="repeat" description="RCC1" evidence="1">
    <location>
        <begin position="646"/>
        <end position="709"/>
    </location>
</feature>
<dbReference type="GeneID" id="5727840"/>
<organism evidence="3 4">
    <name type="scientific">Chlamydomonas reinhardtii</name>
    <name type="common">Chlamydomonas smithii</name>
    <dbReference type="NCBI Taxonomy" id="3055"/>
    <lineage>
        <taxon>Eukaryota</taxon>
        <taxon>Viridiplantae</taxon>
        <taxon>Chlorophyta</taxon>
        <taxon>core chlorophytes</taxon>
        <taxon>Chlorophyceae</taxon>
        <taxon>CS clade</taxon>
        <taxon>Chlamydomonadales</taxon>
        <taxon>Chlamydomonadaceae</taxon>
        <taxon>Chlamydomonas</taxon>
    </lineage>
</organism>
<evidence type="ECO:0000256" key="2">
    <source>
        <dbReference type="SAM" id="MobiDB-lite"/>
    </source>
</evidence>
<evidence type="ECO:0000313" key="3">
    <source>
        <dbReference type="EMBL" id="PNW79592.1"/>
    </source>
</evidence>
<dbReference type="GO" id="GO:1901673">
    <property type="term" value="P:regulation of mitotic spindle assembly"/>
    <property type="evidence" value="ECO:0000318"/>
    <property type="project" value="GO_Central"/>
</dbReference>
<dbReference type="Gramene" id="PNW79592">
    <property type="protein sequence ID" value="PNW79592"/>
    <property type="gene ID" value="CHLRE_08g359200v5"/>
</dbReference>
<evidence type="ECO:0000313" key="4">
    <source>
        <dbReference type="Proteomes" id="UP000006906"/>
    </source>
</evidence>
<dbReference type="SUPFAM" id="SSF50985">
    <property type="entry name" value="RCC1/BLIP-II"/>
    <property type="match status" value="2"/>
</dbReference>
<feature type="repeat" description="RCC1" evidence="1">
    <location>
        <begin position="710"/>
        <end position="770"/>
    </location>
</feature>
<dbReference type="Pfam" id="PF00415">
    <property type="entry name" value="RCC1"/>
    <property type="match status" value="1"/>
</dbReference>
<feature type="repeat" description="RCC1" evidence="1">
    <location>
        <begin position="833"/>
        <end position="893"/>
    </location>
</feature>
<dbReference type="PANTHER" id="PTHR45982">
    <property type="entry name" value="REGULATOR OF CHROMOSOME CONDENSATION"/>
    <property type="match status" value="1"/>
</dbReference>
<dbReference type="PaxDb" id="3055-EDO97031"/>
<dbReference type="InterPro" id="IPR051553">
    <property type="entry name" value="Ran_GTPase-activating"/>
</dbReference>
<feature type="compositionally biased region" description="Low complexity" evidence="2">
    <location>
        <begin position="309"/>
        <end position="324"/>
    </location>
</feature>
<feature type="repeat" description="RCC1" evidence="1">
    <location>
        <begin position="583"/>
        <end position="645"/>
    </location>
</feature>
<gene>
    <name evidence="3" type="ORF">CHLRE_08g359200v5</name>
</gene>
<dbReference type="PANTHER" id="PTHR45982:SF1">
    <property type="entry name" value="REGULATOR OF CHROMOSOME CONDENSATION"/>
    <property type="match status" value="1"/>
</dbReference>
<proteinExistence type="predicted"/>
<dbReference type="InterPro" id="IPR009091">
    <property type="entry name" value="RCC1/BLIP-II"/>
</dbReference>
<dbReference type="InParanoid" id="A0A2K3DGE1"/>
<dbReference type="Proteomes" id="UP000006906">
    <property type="component" value="Chromosome 8"/>
</dbReference>
<dbReference type="PROSITE" id="PS50012">
    <property type="entry name" value="RCC1_3"/>
    <property type="match status" value="6"/>
</dbReference>
<name>A0A2K3DGE1_CHLRE</name>
<protein>
    <submittedName>
        <fullName evidence="3">Uncharacterized protein</fullName>
    </submittedName>
</protein>
<reference evidence="3 4" key="1">
    <citation type="journal article" date="2007" name="Science">
        <title>The Chlamydomonas genome reveals the evolution of key animal and plant functions.</title>
        <authorList>
            <person name="Merchant S.S."/>
            <person name="Prochnik S.E."/>
            <person name="Vallon O."/>
            <person name="Harris E.H."/>
            <person name="Karpowicz S.J."/>
            <person name="Witman G.B."/>
            <person name="Terry A."/>
            <person name="Salamov A."/>
            <person name="Fritz-Laylin L.K."/>
            <person name="Marechal-Drouard L."/>
            <person name="Marshall W.F."/>
            <person name="Qu L.H."/>
            <person name="Nelson D.R."/>
            <person name="Sanderfoot A.A."/>
            <person name="Spalding M.H."/>
            <person name="Kapitonov V.V."/>
            <person name="Ren Q."/>
            <person name="Ferris P."/>
            <person name="Lindquist E."/>
            <person name="Shapiro H."/>
            <person name="Lucas S.M."/>
            <person name="Grimwood J."/>
            <person name="Schmutz J."/>
            <person name="Cardol P."/>
            <person name="Cerutti H."/>
            <person name="Chanfreau G."/>
            <person name="Chen C.L."/>
            <person name="Cognat V."/>
            <person name="Croft M.T."/>
            <person name="Dent R."/>
            <person name="Dutcher S."/>
            <person name="Fernandez E."/>
            <person name="Fukuzawa H."/>
            <person name="Gonzalez-Ballester D."/>
            <person name="Gonzalez-Halphen D."/>
            <person name="Hallmann A."/>
            <person name="Hanikenne M."/>
            <person name="Hippler M."/>
            <person name="Inwood W."/>
            <person name="Jabbari K."/>
            <person name="Kalanon M."/>
            <person name="Kuras R."/>
            <person name="Lefebvre P.A."/>
            <person name="Lemaire S.D."/>
            <person name="Lobanov A.V."/>
            <person name="Lohr M."/>
            <person name="Manuell A."/>
            <person name="Meier I."/>
            <person name="Mets L."/>
            <person name="Mittag M."/>
            <person name="Mittelmeier T."/>
            <person name="Moroney J.V."/>
            <person name="Moseley J."/>
            <person name="Napoli C."/>
            <person name="Nedelcu A.M."/>
            <person name="Niyogi K."/>
            <person name="Novoselov S.V."/>
            <person name="Paulsen I.T."/>
            <person name="Pazour G."/>
            <person name="Purton S."/>
            <person name="Ral J.P."/>
            <person name="Riano-Pachon D.M."/>
            <person name="Riekhof W."/>
            <person name="Rymarquis L."/>
            <person name="Schroda M."/>
            <person name="Stern D."/>
            <person name="Umen J."/>
            <person name="Willows R."/>
            <person name="Wilson N."/>
            <person name="Zimmer S.L."/>
            <person name="Allmer J."/>
            <person name="Balk J."/>
            <person name="Bisova K."/>
            <person name="Chen C.J."/>
            <person name="Elias M."/>
            <person name="Gendler K."/>
            <person name="Hauser C."/>
            <person name="Lamb M.R."/>
            <person name="Ledford H."/>
            <person name="Long J.C."/>
            <person name="Minagawa J."/>
            <person name="Page M.D."/>
            <person name="Pan J."/>
            <person name="Pootakham W."/>
            <person name="Roje S."/>
            <person name="Rose A."/>
            <person name="Stahlberg E."/>
            <person name="Terauchi A.M."/>
            <person name="Yang P."/>
            <person name="Ball S."/>
            <person name="Bowler C."/>
            <person name="Dieckmann C.L."/>
            <person name="Gladyshev V.N."/>
            <person name="Green P."/>
            <person name="Jorgensen R."/>
            <person name="Mayfield S."/>
            <person name="Mueller-Roeber B."/>
            <person name="Rajamani S."/>
            <person name="Sayre R.T."/>
            <person name="Brokstein P."/>
            <person name="Dubchak I."/>
            <person name="Goodstein D."/>
            <person name="Hornick L."/>
            <person name="Huang Y.W."/>
            <person name="Jhaveri J."/>
            <person name="Luo Y."/>
            <person name="Martinez D."/>
            <person name="Ngau W.C."/>
            <person name="Otillar B."/>
            <person name="Poliakov A."/>
            <person name="Porter A."/>
            <person name="Szajkowski L."/>
            <person name="Werner G."/>
            <person name="Zhou K."/>
            <person name="Grigoriev I.V."/>
            <person name="Rokhsar D.S."/>
            <person name="Grossman A.R."/>
        </authorList>
    </citation>
    <scope>NUCLEOTIDE SEQUENCE [LARGE SCALE GENOMIC DNA]</scope>
    <source>
        <strain evidence="4">CC-503</strain>
    </source>
</reference>
<feature type="repeat" description="RCC1" evidence="1">
    <location>
        <begin position="771"/>
        <end position="831"/>
    </location>
</feature>
<dbReference type="OrthoDB" id="538768at2759"/>
<sequence>MSSSTSSSAAYSMLMYSICKDYESYEYSSYSSERAALDSAINEHAGTDASYFASSAFAEQASSYCNSDARSFEVAASFKGFGVQVDASTSTGSSLAQCGSQSAASSYTGRNGGQNSYFYGYNSKLQEAKFGEAKANVKQLRSTVCGSDSSVNSNSDSVGYLQQVLEPAVVGAYTGCLELFKAGLQVKQNTGIGSHSFSVDLRFTPGLPGATAFLEGVAVSPYGTAVCRMLGCRNSTRTSTSSSTMTRSAAVVVVAPAADGNVVPAAGALATLAAVEEVEEDEGGSSGSGFDGSTATAGGGGGGRRRQQQRSLLATASPPARQQRSPPPPPPPAGAAVASPPPAATPAECPAAEVSMNLELEPNAVYSLLCELAPGAPADGGVTDVYLSTSVGGTYKGVLFRNGNQTRLAIDQAAADAAAAAAAAAAQEHAVLRAQLQMQTALLNNLMSGVAAVQSVTSLTLSTLQAAAVTQAALLRNLTAAQQLQEQQPAPPAAATPQQQGGPRVQVACGGYHTCVAVAGALKCWGRNDYGQLGQGLSLSATGGQQQQQLISANVPPVALPNGNVVAAASGGDHTCVLLGGSGAISCWGSNAYGQLGFGDKTDRPSPPVSLAEGQLTLSVVDLGPEARAVQLAVGGFHVCALLSDSRIKCWGHNDYGGLGLGDVSRRGDQAGEMGANLPAVDLGLSSLPGVGVASITAGCYHSCALLTNGRVKCWGNNVYGQLLGLGSGNNRGDQAGEMGTGLPFVNLGTGVVATSVTAGCQHTCALLANGTVKCWGFNFYGQLGLGHNTTKQGNTPADMDAALPAVDLGPGELATAVVAGGFHTCALLANSSAVKCWGRNDYGQLGYGDKKNRGERAGQMGAALPVVSLGPAGTQVQDLSAGLLHTCALLAGSNAVKCWGANDSGQLGLGDTDNRGDSVNEMGVNLQVANYG</sequence>
<accession>A0A2K3DGE1</accession>
<dbReference type="RefSeq" id="XP_001702300.2">
    <property type="nucleotide sequence ID" value="XM_001702248.2"/>
</dbReference>
<dbReference type="AlphaFoldDB" id="A0A2K3DGE1"/>
<dbReference type="GO" id="GO:0007346">
    <property type="term" value="P:regulation of mitotic cell cycle"/>
    <property type="evidence" value="ECO:0000318"/>
    <property type="project" value="GO_Central"/>
</dbReference>
<dbReference type="GO" id="GO:0005737">
    <property type="term" value="C:cytoplasm"/>
    <property type="evidence" value="ECO:0000318"/>
    <property type="project" value="GO_Central"/>
</dbReference>
<dbReference type="Pfam" id="PF13540">
    <property type="entry name" value="RCC1_2"/>
    <property type="match status" value="5"/>
</dbReference>
<feature type="compositionally biased region" description="Pro residues" evidence="2">
    <location>
        <begin position="325"/>
        <end position="344"/>
    </location>
</feature>
<dbReference type="ExpressionAtlas" id="A0A2K3DGE1">
    <property type="expression patterns" value="baseline and differential"/>
</dbReference>
<dbReference type="Gene3D" id="2.130.10.30">
    <property type="entry name" value="Regulator of chromosome condensation 1/beta-lactamase-inhibitor protein II"/>
    <property type="match status" value="2"/>
</dbReference>
<feature type="repeat" description="RCC1" evidence="1">
    <location>
        <begin position="520"/>
        <end position="581"/>
    </location>
</feature>
<dbReference type="KEGG" id="cre:CHLRE_08g359200v5"/>
<dbReference type="InterPro" id="IPR000408">
    <property type="entry name" value="Reg_chr_condens"/>
</dbReference>
<feature type="region of interest" description="Disordered" evidence="2">
    <location>
        <begin position="277"/>
        <end position="348"/>
    </location>
</feature>